<dbReference type="EMBL" id="WCTY01000019">
    <property type="protein sequence ID" value="KAB4183366.1"/>
    <property type="molecule type" value="Genomic_DNA"/>
</dbReference>
<evidence type="ECO:0000313" key="1">
    <source>
        <dbReference type="EMBL" id="KAB4183366.1"/>
    </source>
</evidence>
<evidence type="ECO:0000313" key="7">
    <source>
        <dbReference type="Proteomes" id="UP000260759"/>
    </source>
</evidence>
<evidence type="ECO:0000313" key="5">
    <source>
        <dbReference type="EMBL" id="RGQ53291.1"/>
    </source>
</evidence>
<dbReference type="EMBL" id="QRTH01000002">
    <property type="protein sequence ID" value="RGQ53291.1"/>
    <property type="molecule type" value="Genomic_DNA"/>
</dbReference>
<evidence type="ECO:0000313" key="10">
    <source>
        <dbReference type="Proteomes" id="UP000466952"/>
    </source>
</evidence>
<accession>A0A139KA85</accession>
<evidence type="ECO:0000313" key="9">
    <source>
        <dbReference type="Proteomes" id="UP000283680"/>
    </source>
</evidence>
<evidence type="ECO:0000313" key="3">
    <source>
        <dbReference type="EMBL" id="MBT8725060.1"/>
    </source>
</evidence>
<dbReference type="EMBL" id="JAFBJK010000002">
    <property type="protein sequence ID" value="MBT8725060.1"/>
    <property type="molecule type" value="Genomic_DNA"/>
</dbReference>
<reference evidence="10 11" key="2">
    <citation type="journal article" date="2019" name="Nat. Med.">
        <title>A library of human gut bacterial isolates paired with longitudinal multiomics data enables mechanistic microbiome research.</title>
        <authorList>
            <person name="Poyet M."/>
            <person name="Groussin M."/>
            <person name="Gibbons S.M."/>
            <person name="Avila-Pacheco J."/>
            <person name="Jiang X."/>
            <person name="Kearney S.M."/>
            <person name="Perrotta A.R."/>
            <person name="Berdy B."/>
            <person name="Zhao S."/>
            <person name="Lieberman T.D."/>
            <person name="Swanson P.K."/>
            <person name="Smith M."/>
            <person name="Roesemann S."/>
            <person name="Alexander J.E."/>
            <person name="Rich S.A."/>
            <person name="Livny J."/>
            <person name="Vlamakis H."/>
            <person name="Clish C."/>
            <person name="Bullock K."/>
            <person name="Deik A."/>
            <person name="Scott J."/>
            <person name="Pierce K.A."/>
            <person name="Xavier R.J."/>
            <person name="Alm E.J."/>
        </authorList>
    </citation>
    <scope>NUCLEOTIDE SEQUENCE [LARGE SCALE GENOMIC DNA]</scope>
    <source>
        <strain evidence="2 10">BIOML-A11</strain>
        <strain evidence="1 11">BIOML-A19</strain>
    </source>
</reference>
<dbReference type="EMBL" id="WCTR01000008">
    <property type="protein sequence ID" value="KAB4211827.1"/>
    <property type="molecule type" value="Genomic_DNA"/>
</dbReference>
<evidence type="ECO:0000313" key="12">
    <source>
        <dbReference type="Proteomes" id="UP001196342"/>
    </source>
</evidence>
<evidence type="ECO:0008006" key="13">
    <source>
        <dbReference type="Google" id="ProtNLM"/>
    </source>
</evidence>
<dbReference type="RefSeq" id="WP_004293574.1">
    <property type="nucleotide sequence ID" value="NZ_CAXVJK010000015.1"/>
</dbReference>
<proteinExistence type="predicted"/>
<reference evidence="3 12" key="3">
    <citation type="submission" date="2020-12" db="EMBL/GenBank/DDBJ databases">
        <title>Microorganisms.</title>
        <authorList>
            <person name="Matos J."/>
            <person name="Faleiro L."/>
            <person name="Duarte I."/>
        </authorList>
    </citation>
    <scope>NUCLEOTIDE SEQUENCE [LARGE SCALE GENOMIC DNA]</scope>
    <source>
        <strain evidence="3 12">PtFD3Pch2</strain>
    </source>
</reference>
<evidence type="ECO:0000313" key="6">
    <source>
        <dbReference type="EMBL" id="RHE23198.1"/>
    </source>
</evidence>
<dbReference type="Proteomes" id="UP000466952">
    <property type="component" value="Unassembled WGS sequence"/>
</dbReference>
<dbReference type="Proteomes" id="UP000260759">
    <property type="component" value="Unassembled WGS sequence"/>
</dbReference>
<dbReference type="EMBL" id="QSJZ01000007">
    <property type="protein sequence ID" value="RHE23198.1"/>
    <property type="molecule type" value="Genomic_DNA"/>
</dbReference>
<dbReference type="Proteomes" id="UP001196342">
    <property type="component" value="Unassembled WGS sequence"/>
</dbReference>
<gene>
    <name evidence="6" type="ORF">DW758_10275</name>
    <name evidence="5" type="ORF">DWY92_06335</name>
    <name evidence="4" type="ORF">DXB37_07310</name>
    <name evidence="2" type="ORF">GAP55_12685</name>
    <name evidence="1" type="ORF">GAQ44_10780</name>
    <name evidence="3" type="ORF">JQN06_02575</name>
</gene>
<evidence type="ECO:0000313" key="11">
    <source>
        <dbReference type="Proteomes" id="UP000487221"/>
    </source>
</evidence>
<protein>
    <recommendedName>
        <fullName evidence="13">Baseplate protein J-like domain-containing protein</fullName>
    </recommendedName>
</protein>
<dbReference type="Proteomes" id="UP000283601">
    <property type="component" value="Unassembled WGS sequence"/>
</dbReference>
<evidence type="ECO:0000313" key="8">
    <source>
        <dbReference type="Proteomes" id="UP000283601"/>
    </source>
</evidence>
<reference evidence="7 8" key="1">
    <citation type="submission" date="2018-08" db="EMBL/GenBank/DDBJ databases">
        <title>A genome reference for cultivated species of the human gut microbiota.</title>
        <authorList>
            <person name="Zou Y."/>
            <person name="Xue W."/>
            <person name="Luo G."/>
        </authorList>
    </citation>
    <scope>NUCLEOTIDE SEQUENCE [LARGE SCALE GENOMIC DNA]</scope>
    <source>
        <strain evidence="5 9">AF28-11</strain>
        <strain evidence="6 8">AM29-12AC</strain>
        <strain evidence="4 7">OM03-4</strain>
    </source>
</reference>
<comment type="caution">
    <text evidence="1">The sequence shown here is derived from an EMBL/GenBank/DDBJ whole genome shotgun (WGS) entry which is preliminary data.</text>
</comment>
<keyword evidence="12" id="KW-1185">Reference proteome</keyword>
<evidence type="ECO:0000313" key="4">
    <source>
        <dbReference type="EMBL" id="RGN94971.1"/>
    </source>
</evidence>
<dbReference type="Proteomes" id="UP000487221">
    <property type="component" value="Unassembled WGS sequence"/>
</dbReference>
<dbReference type="Proteomes" id="UP000283680">
    <property type="component" value="Unassembled WGS sequence"/>
</dbReference>
<organism evidence="1 11">
    <name type="scientific">Bacteroides uniformis</name>
    <dbReference type="NCBI Taxonomy" id="820"/>
    <lineage>
        <taxon>Bacteria</taxon>
        <taxon>Pseudomonadati</taxon>
        <taxon>Bacteroidota</taxon>
        <taxon>Bacteroidia</taxon>
        <taxon>Bacteroidales</taxon>
        <taxon>Bacteroidaceae</taxon>
        <taxon>Bacteroides</taxon>
    </lineage>
</organism>
<evidence type="ECO:0000313" key="2">
    <source>
        <dbReference type="EMBL" id="KAB4211827.1"/>
    </source>
</evidence>
<sequence>MSRTIKEIYNEAVQERNRRLELTEFASDSKLSVMNGILWTVAAVIYSFETLLDVFAVDISEAINNRINGTPDYYANALLQYQQGDELTVREDGLAFGYAQVDETKRIITQVSYVESTDDSNLDSKLVLKIATGTKGHLEAIPAEELVPINAYIGKLKFAGTRIEVISTKGDVLVPRLTVFYDGAVPEAEMYDSIETRIRDYIMGIDFDAAVYVSRLTDAIRRAEHVTDVYIDETAIPEQGVFIACHDTDGQIQPLQRVGRMTYTASGYLKESSRKDEESELPTFREAITLKVENHEI</sequence>
<dbReference type="AlphaFoldDB" id="A0A139KA85"/>
<dbReference type="EMBL" id="QSVA01000005">
    <property type="protein sequence ID" value="RGN94971.1"/>
    <property type="molecule type" value="Genomic_DNA"/>
</dbReference>
<dbReference type="GeneID" id="98672133"/>
<name>A0A139KA85_BACUN</name>